<dbReference type="EMBL" id="FO082872">
    <property type="protein sequence ID" value="SJK86134.1"/>
    <property type="molecule type" value="Genomic_DNA"/>
</dbReference>
<dbReference type="CDD" id="cd19673">
    <property type="entry name" value="UBR-box_UBR3"/>
    <property type="match status" value="1"/>
</dbReference>
<evidence type="ECO:0000256" key="8">
    <source>
        <dbReference type="ARBA" id="ARBA00046341"/>
    </source>
</evidence>
<dbReference type="InterPro" id="IPR039164">
    <property type="entry name" value="UBR1-like"/>
</dbReference>
<evidence type="ECO:0000256" key="2">
    <source>
        <dbReference type="ARBA" id="ARBA00004906"/>
    </source>
</evidence>
<dbReference type="KEGG" id="bmic:BMR1_02g03740"/>
<dbReference type="GO" id="GO:0016567">
    <property type="term" value="P:protein ubiquitination"/>
    <property type="evidence" value="ECO:0007669"/>
    <property type="project" value="UniProtKB-UniRule"/>
</dbReference>
<dbReference type="InterPro" id="IPR044046">
    <property type="entry name" value="E3_ligase_UBR-like_C"/>
</dbReference>
<comment type="pathway">
    <text evidence="2 11">Protein modification; protein ubiquitination.</text>
</comment>
<evidence type="ECO:0000256" key="7">
    <source>
        <dbReference type="ARBA" id="ARBA00022833"/>
    </source>
</evidence>
<evidence type="ECO:0000256" key="6">
    <source>
        <dbReference type="ARBA" id="ARBA00022786"/>
    </source>
</evidence>
<comment type="function">
    <text evidence="11">Ubiquitin ligase protein which is a component of the N-end rule pathway. Recognizes and binds to proteins bearing specific N-terminal residues that are destabilizing according to the N-end rule, leading to their ubiquitination and subsequent degradation.</text>
</comment>
<keyword evidence="15" id="KW-1185">Reference proteome</keyword>
<dbReference type="GO" id="GO:0008270">
    <property type="term" value="F:zinc ion binding"/>
    <property type="evidence" value="ECO:0007669"/>
    <property type="project" value="UniProtKB-UniRule"/>
</dbReference>
<dbReference type="VEuPathDB" id="PiroplasmaDB:BMR1_02g03740"/>
<dbReference type="PROSITE" id="PS50089">
    <property type="entry name" value="ZF_RING_2"/>
    <property type="match status" value="1"/>
</dbReference>
<evidence type="ECO:0000256" key="10">
    <source>
        <dbReference type="PROSITE-ProRule" id="PRU00508"/>
    </source>
</evidence>
<comment type="catalytic activity">
    <reaction evidence="1 11">
        <text>S-ubiquitinyl-[E2 ubiquitin-conjugating enzyme]-L-cysteine + [acceptor protein]-L-lysine = [E2 ubiquitin-conjugating enzyme]-L-cysteine + N(6)-ubiquitinyl-[acceptor protein]-L-lysine.</text>
        <dbReference type="EC" id="2.3.2.27"/>
    </reaction>
</comment>
<evidence type="ECO:0000256" key="11">
    <source>
        <dbReference type="RuleBase" id="RU366018"/>
    </source>
</evidence>
<dbReference type="Pfam" id="PF18995">
    <property type="entry name" value="PRT6_C"/>
    <property type="match status" value="1"/>
</dbReference>
<dbReference type="GO" id="GO:0000151">
    <property type="term" value="C:ubiquitin ligase complex"/>
    <property type="evidence" value="ECO:0007669"/>
    <property type="project" value="TreeGrafter"/>
</dbReference>
<feature type="domain" description="RING-type" evidence="12">
    <location>
        <begin position="906"/>
        <end position="955"/>
    </location>
</feature>
<evidence type="ECO:0000256" key="5">
    <source>
        <dbReference type="ARBA" id="ARBA00022771"/>
    </source>
</evidence>
<dbReference type="UniPathway" id="UPA00143"/>
<dbReference type="Gene3D" id="3.30.40.10">
    <property type="entry name" value="Zinc/RING finger domain, C3HC4 (zinc finger)"/>
    <property type="match status" value="1"/>
</dbReference>
<dbReference type="GO" id="GO:0061630">
    <property type="term" value="F:ubiquitin protein ligase activity"/>
    <property type="evidence" value="ECO:0007669"/>
    <property type="project" value="UniProtKB-UniRule"/>
</dbReference>
<dbReference type="RefSeq" id="XP_021338328.1">
    <property type="nucleotide sequence ID" value="XM_021481721.1"/>
</dbReference>
<organism evidence="14 15">
    <name type="scientific">Babesia microti (strain RI)</name>
    <dbReference type="NCBI Taxonomy" id="1133968"/>
    <lineage>
        <taxon>Eukaryota</taxon>
        <taxon>Sar</taxon>
        <taxon>Alveolata</taxon>
        <taxon>Apicomplexa</taxon>
        <taxon>Aconoidasida</taxon>
        <taxon>Piroplasmida</taxon>
        <taxon>Babesiidae</taxon>
        <taxon>Babesia</taxon>
    </lineage>
</organism>
<dbReference type="FunFam" id="2.10.110.30:FF:000002">
    <property type="entry name" value="Putative e3 ubiquitin-protein ligase ubr3"/>
    <property type="match status" value="1"/>
</dbReference>
<dbReference type="GO" id="GO:0071596">
    <property type="term" value="P:ubiquitin-dependent protein catabolic process via the N-end rule pathway"/>
    <property type="evidence" value="ECO:0007669"/>
    <property type="project" value="UniProtKB-UniRule"/>
</dbReference>
<evidence type="ECO:0000259" key="13">
    <source>
        <dbReference type="PROSITE" id="PS51157"/>
    </source>
</evidence>
<dbReference type="PANTHER" id="PTHR21497:SF24">
    <property type="entry name" value="E3 UBIQUITIN-PROTEIN LIGASE UBR1"/>
    <property type="match status" value="1"/>
</dbReference>
<keyword evidence="5 9" id="KW-0863">Zinc-finger</keyword>
<dbReference type="OrthoDB" id="26387at2759"/>
<evidence type="ECO:0000313" key="14">
    <source>
        <dbReference type="EMBL" id="SJK86134.1"/>
    </source>
</evidence>
<dbReference type="SMART" id="SM00396">
    <property type="entry name" value="ZnF_UBR1"/>
    <property type="match status" value="1"/>
</dbReference>
<name>A0A1R4AAZ8_BABMR</name>
<feature type="domain" description="UBR-type" evidence="13">
    <location>
        <begin position="59"/>
        <end position="129"/>
    </location>
</feature>
<dbReference type="InterPro" id="IPR003126">
    <property type="entry name" value="Znf_UBR"/>
</dbReference>
<evidence type="ECO:0000256" key="4">
    <source>
        <dbReference type="ARBA" id="ARBA00022723"/>
    </source>
</evidence>
<keyword evidence="7 11" id="KW-0862">Zinc</keyword>
<feature type="zinc finger region" description="UBR-type" evidence="10">
    <location>
        <begin position="59"/>
        <end position="129"/>
    </location>
</feature>
<dbReference type="GO" id="GO:0005737">
    <property type="term" value="C:cytoplasm"/>
    <property type="evidence" value="ECO:0007669"/>
    <property type="project" value="TreeGrafter"/>
</dbReference>
<evidence type="ECO:0000313" key="15">
    <source>
        <dbReference type="Proteomes" id="UP000002899"/>
    </source>
</evidence>
<sequence length="1481" mass="172035">MYWNERFDLDDLCVQFPLDTLSRNNVKNDILLLFKKYLSNSERPDDIFNRLQLSQGSIGVCRVIWPNETVLFKCNDCQYDSTCAICINCFLNSSHMGHSWSMSKSYGGCCDCGDSSSWKLSGSCHRHQGVTHRQDGPRSLVSFTYKFYTRSLGLIADIIAFIDRHLLTVSSAQHKFSAILLDILKEFANLLHGLRWIISNNISYKILCRWIKRHKDLDLSLQKSFGLFYLAMFASPKFKIKFSKIFARNYISIITPFPNLLYDNIIFSMTELSVQLFTVPEIAISLSKTGFLYTCLQHLKKLFKILTFSSITHSEFIANGFLHECIQICADLSFLLNHKEVSRLVIEDSELHCELFNMLSSYNYVNSQVLQVERHIDIQNTLYPLTFIIEDRIVNAIRPLWLNFNMSKDEFSPSTLWKVYENYFKSLVADMEISKGLQSKGTDDDIYLCRTFHIPLMRLLPNIIHMDKIKSLLKVQSSYTDAGYNNENDKFLDLIHKSMLHVLDQCIRCHLFYLEIKGEIWVRNGDSMFGQNEKYKNMGFLDRDVAVMQMAALIINLLPKQYTNYNFLQILAANCFPYIEKYDNISDFSAKLTLEQQFTHAFDRHYYKYLECSFKWFFIILCRYLSNVVQLISYNWDFSSPLIDVTYNTQSKLIPVAIDTDINYVKYSLFKIDLIHYIHFNSTKITDLVKYAERRWPNGDLFKALEQIGTIRRYGNGSADVTLKSKYLCLIDIYWPGDFTIFDENAATNNTNSHNADVINVFPQSYTLLHNEVKHSIYPDLAQLLQSLNTLRRRFTLPNCQMQIIAREISKIDPLNTSLDRLINTFDIASVDTKTKDSFDSTMNSPKRSVQTEALSNLKRKQLSFLATLNESDESDLDDEISAYCILCHSSGKLILLCYQLPMSKLCKHPTLNNFYPLFRCIETCGHVIHQKCLETYVANRRYSDKKTFPCPLCKLQVNLTIPYIHESSNMSDEDYADTRDVLKVTYVSNAFVASYWELLVTTSFKRNLLISNHATMLCQLMKHQYKGTIKSVPTSNNENCGMDCGLWKVNPIANLIQFIFTGKPSKDSILAHIRKLSYIVIVQLLLDDYITHQRAQCEIESETSLEGGDRYFRLKRYFKNILSLRKKICTNQDNVTDSFSAVDKNFGFKIVKMVVYIVKINLIGTQRNRKEELSANFGLTFDLISSDVKVEMYKSNQEIAESRINTDFFLPTLHKLLELTNEPNCDIISILCELYTSHGNKLLSKLCDFISVCLWSLHCIFAYKPQVIKKFSHEHLIGNQLDRFTLLWNFVADDKSRIDDFRDIVMKAINHITDVTSERYRPKFSLKMFKLARNSEIIPRDYMKLLRNTMNIKCLLCNNKPLSPAVCLFCCRWICLYCKEGDKYMGAFDHASRCSFGCGCLFLVHQRKVLYVCSYTKRHAYVDSIYNGPFGTFRENFTSNSPLELSRSRLVTIANDLFFNRRSIKWQRTRSNLLNEEGED</sequence>
<dbReference type="PROSITE" id="PS51157">
    <property type="entry name" value="ZF_UBR"/>
    <property type="match status" value="1"/>
</dbReference>
<evidence type="ECO:0000256" key="1">
    <source>
        <dbReference type="ARBA" id="ARBA00000900"/>
    </source>
</evidence>
<dbReference type="InterPro" id="IPR001841">
    <property type="entry name" value="Znf_RING"/>
</dbReference>
<accession>A0A1R4AAZ8</accession>
<comment type="similarity">
    <text evidence="8 11">Belongs to the E3 ubiquitin-protein ligase UBR1-like family.</text>
</comment>
<dbReference type="Pfam" id="PF02207">
    <property type="entry name" value="zf-UBR"/>
    <property type="match status" value="1"/>
</dbReference>
<dbReference type="PANTHER" id="PTHR21497">
    <property type="entry name" value="UBIQUITIN LIGASE E3 ALPHA-RELATED"/>
    <property type="match status" value="1"/>
</dbReference>
<evidence type="ECO:0000256" key="9">
    <source>
        <dbReference type="PROSITE-ProRule" id="PRU00175"/>
    </source>
</evidence>
<dbReference type="Proteomes" id="UP000002899">
    <property type="component" value="Chromosome II"/>
</dbReference>
<evidence type="ECO:0000256" key="3">
    <source>
        <dbReference type="ARBA" id="ARBA00022679"/>
    </source>
</evidence>
<gene>
    <name evidence="14" type="ORF">BMR1_02g03740</name>
</gene>
<dbReference type="GeneID" id="24424530"/>
<evidence type="ECO:0000259" key="12">
    <source>
        <dbReference type="PROSITE" id="PS50089"/>
    </source>
</evidence>
<dbReference type="EC" id="2.3.2.27" evidence="11"/>
<reference evidence="14 15" key="3">
    <citation type="journal article" date="2016" name="Sci. Rep.">
        <title>Genome-wide diversity and gene expression profiling of Babesia microti isolates identify polymorphic genes that mediate host-pathogen interactions.</title>
        <authorList>
            <person name="Silva J.C."/>
            <person name="Cornillot E."/>
            <person name="McCracken C."/>
            <person name="Usmani-Brown S."/>
            <person name="Dwivedi A."/>
            <person name="Ifeonu O.O."/>
            <person name="Crabtree J."/>
            <person name="Gotia H.T."/>
            <person name="Virji A.Z."/>
            <person name="Reynes C."/>
            <person name="Colinge J."/>
            <person name="Kumar V."/>
            <person name="Lawres L."/>
            <person name="Pazzi J.E."/>
            <person name="Pablo J.V."/>
            <person name="Hung C."/>
            <person name="Brancato J."/>
            <person name="Kumari P."/>
            <person name="Orvis J."/>
            <person name="Tretina K."/>
            <person name="Chibucos M."/>
            <person name="Ott S."/>
            <person name="Sadzewicz L."/>
            <person name="Sengamalay N."/>
            <person name="Shetty A.C."/>
            <person name="Su Q."/>
            <person name="Tallon L."/>
            <person name="Fraser C.M."/>
            <person name="Frutos R."/>
            <person name="Molina D.M."/>
            <person name="Krause P.J."/>
            <person name="Ben Mamoun C."/>
        </authorList>
    </citation>
    <scope>NUCLEOTIDE SEQUENCE [LARGE SCALE GENOMIC DNA]</scope>
    <source>
        <strain evidence="14 15">RI</strain>
    </source>
</reference>
<protein>
    <recommendedName>
        <fullName evidence="11">E3 ubiquitin-protein ligase</fullName>
        <ecNumber evidence="11">2.3.2.27</ecNumber>
    </recommendedName>
</protein>
<reference evidence="14 15" key="1">
    <citation type="journal article" date="2012" name="Nucleic Acids Res.">
        <title>Sequencing of the smallest Apicomplexan genome from the human pathogen Babesia microti.</title>
        <authorList>
            <person name="Cornillot E."/>
            <person name="Hadj-Kaddour K."/>
            <person name="Dassouli A."/>
            <person name="Noel B."/>
            <person name="Ranwez V."/>
            <person name="Vacherie B."/>
            <person name="Augagneur Y."/>
            <person name="Bres V."/>
            <person name="Duclos A."/>
            <person name="Randazzo S."/>
            <person name="Carcy B."/>
            <person name="Debierre-Grockiego F."/>
            <person name="Delbecq S."/>
            <person name="Moubri-Menage K."/>
            <person name="Shams-Eldin H."/>
            <person name="Usmani-Brown S."/>
            <person name="Bringaud F."/>
            <person name="Wincker P."/>
            <person name="Vivares C.P."/>
            <person name="Schwarz R.T."/>
            <person name="Schetters T.P."/>
            <person name="Krause P.J."/>
            <person name="Gorenflot A."/>
            <person name="Berry V."/>
            <person name="Barbe V."/>
            <person name="Ben Mamoun C."/>
        </authorList>
    </citation>
    <scope>NUCLEOTIDE SEQUENCE [LARGE SCALE GENOMIC DNA]</scope>
    <source>
        <strain evidence="14 15">RI</strain>
    </source>
</reference>
<dbReference type="Gene3D" id="2.10.110.30">
    <property type="match status" value="1"/>
</dbReference>
<keyword evidence="6 11" id="KW-0833">Ubl conjugation pathway</keyword>
<keyword evidence="4 11" id="KW-0479">Metal-binding</keyword>
<dbReference type="InterPro" id="IPR013083">
    <property type="entry name" value="Znf_RING/FYVE/PHD"/>
</dbReference>
<reference evidence="14 15" key="2">
    <citation type="journal article" date="2013" name="PLoS ONE">
        <title>Whole genome mapping and re-organization of the nuclear and mitochondrial genomes of Babesia microti isolates.</title>
        <authorList>
            <person name="Cornillot E."/>
            <person name="Dassouli A."/>
            <person name="Garg A."/>
            <person name="Pachikara N."/>
            <person name="Randazzo S."/>
            <person name="Depoix D."/>
            <person name="Carcy B."/>
            <person name="Delbecq S."/>
            <person name="Frutos R."/>
            <person name="Silva J.C."/>
            <person name="Sutton R."/>
            <person name="Krause P.J."/>
            <person name="Mamoun C.B."/>
        </authorList>
    </citation>
    <scope>NUCLEOTIDE SEQUENCE [LARGE SCALE GENOMIC DNA]</scope>
    <source>
        <strain evidence="14 15">RI</strain>
    </source>
</reference>
<keyword evidence="3 11" id="KW-0808">Transferase</keyword>
<proteinExistence type="inferred from homology"/>